<proteinExistence type="predicted"/>
<evidence type="ECO:0000256" key="2">
    <source>
        <dbReference type="ARBA" id="ARBA00023242"/>
    </source>
</evidence>
<evidence type="ECO:0000256" key="1">
    <source>
        <dbReference type="ARBA" id="ARBA00004123"/>
    </source>
</evidence>
<dbReference type="GO" id="GO:0045944">
    <property type="term" value="P:positive regulation of transcription by RNA polymerase II"/>
    <property type="evidence" value="ECO:0007669"/>
    <property type="project" value="TreeGrafter"/>
</dbReference>
<evidence type="ECO:0000259" key="4">
    <source>
        <dbReference type="PROSITE" id="PS50048"/>
    </source>
</evidence>
<dbReference type="GO" id="GO:0000981">
    <property type="term" value="F:DNA-binding transcription factor activity, RNA polymerase II-specific"/>
    <property type="evidence" value="ECO:0007669"/>
    <property type="project" value="InterPro"/>
</dbReference>
<organism evidence="5 6">
    <name type="scientific">Ophiobolus disseminans</name>
    <dbReference type="NCBI Taxonomy" id="1469910"/>
    <lineage>
        <taxon>Eukaryota</taxon>
        <taxon>Fungi</taxon>
        <taxon>Dikarya</taxon>
        <taxon>Ascomycota</taxon>
        <taxon>Pezizomycotina</taxon>
        <taxon>Dothideomycetes</taxon>
        <taxon>Pleosporomycetidae</taxon>
        <taxon>Pleosporales</taxon>
        <taxon>Pleosporineae</taxon>
        <taxon>Phaeosphaeriaceae</taxon>
        <taxon>Ophiobolus</taxon>
    </lineage>
</organism>
<dbReference type="GO" id="GO:0000976">
    <property type="term" value="F:transcription cis-regulatory region binding"/>
    <property type="evidence" value="ECO:0007669"/>
    <property type="project" value="TreeGrafter"/>
</dbReference>
<dbReference type="PANTHER" id="PTHR37534">
    <property type="entry name" value="TRANSCRIPTIONAL ACTIVATOR PROTEIN UGA3"/>
    <property type="match status" value="1"/>
</dbReference>
<feature type="region of interest" description="Disordered" evidence="3">
    <location>
        <begin position="53"/>
        <end position="75"/>
    </location>
</feature>
<dbReference type="Pfam" id="PF11951">
    <property type="entry name" value="Fungal_trans_2"/>
    <property type="match status" value="1"/>
</dbReference>
<dbReference type="EMBL" id="MU006237">
    <property type="protein sequence ID" value="KAF2821518.1"/>
    <property type="molecule type" value="Genomic_DNA"/>
</dbReference>
<accession>A0A6A6ZKW2</accession>
<dbReference type="CDD" id="cd00067">
    <property type="entry name" value="GAL4"/>
    <property type="match status" value="1"/>
</dbReference>
<dbReference type="InterPro" id="IPR021858">
    <property type="entry name" value="Fun_TF"/>
</dbReference>
<dbReference type="PROSITE" id="PS50048">
    <property type="entry name" value="ZN2_CY6_FUNGAL_2"/>
    <property type="match status" value="1"/>
</dbReference>
<name>A0A6A6ZKW2_9PLEO</name>
<dbReference type="PROSITE" id="PS00463">
    <property type="entry name" value="ZN2_CY6_FUNGAL_1"/>
    <property type="match status" value="1"/>
</dbReference>
<dbReference type="CDD" id="cd12148">
    <property type="entry name" value="fungal_TF_MHR"/>
    <property type="match status" value="1"/>
</dbReference>
<dbReference type="InterPro" id="IPR036864">
    <property type="entry name" value="Zn2-C6_fun-type_DNA-bd_sf"/>
</dbReference>
<dbReference type="Proteomes" id="UP000799424">
    <property type="component" value="Unassembled WGS sequence"/>
</dbReference>
<dbReference type="InterPro" id="IPR001138">
    <property type="entry name" value="Zn2Cys6_DnaBD"/>
</dbReference>
<evidence type="ECO:0000313" key="5">
    <source>
        <dbReference type="EMBL" id="KAF2821518.1"/>
    </source>
</evidence>
<dbReference type="OrthoDB" id="5319341at2759"/>
<feature type="domain" description="Zn(2)-C6 fungal-type" evidence="4">
    <location>
        <begin position="13"/>
        <end position="43"/>
    </location>
</feature>
<dbReference type="Gene3D" id="4.10.240.10">
    <property type="entry name" value="Zn(2)-C6 fungal-type DNA-binding domain"/>
    <property type="match status" value="1"/>
</dbReference>
<keyword evidence="2" id="KW-0539">Nucleus</keyword>
<gene>
    <name evidence="5" type="ORF">CC86DRAFT_397461</name>
</gene>
<keyword evidence="6" id="KW-1185">Reference proteome</keyword>
<evidence type="ECO:0000256" key="3">
    <source>
        <dbReference type="SAM" id="MobiDB-lite"/>
    </source>
</evidence>
<dbReference type="Pfam" id="PF00172">
    <property type="entry name" value="Zn_clus"/>
    <property type="match status" value="1"/>
</dbReference>
<dbReference type="AlphaFoldDB" id="A0A6A6ZKW2"/>
<protein>
    <recommendedName>
        <fullName evidence="4">Zn(2)-C6 fungal-type domain-containing protein</fullName>
    </recommendedName>
</protein>
<comment type="subcellular location">
    <subcellularLocation>
        <location evidence="1">Nucleus</location>
    </subcellularLocation>
</comment>
<dbReference type="GO" id="GO:0005634">
    <property type="term" value="C:nucleus"/>
    <property type="evidence" value="ECO:0007669"/>
    <property type="project" value="UniProtKB-SubCell"/>
</dbReference>
<dbReference type="SMART" id="SM00066">
    <property type="entry name" value="GAL4"/>
    <property type="match status" value="1"/>
</dbReference>
<reference evidence="5" key="1">
    <citation type="journal article" date="2020" name="Stud. Mycol.">
        <title>101 Dothideomycetes genomes: a test case for predicting lifestyles and emergence of pathogens.</title>
        <authorList>
            <person name="Haridas S."/>
            <person name="Albert R."/>
            <person name="Binder M."/>
            <person name="Bloem J."/>
            <person name="Labutti K."/>
            <person name="Salamov A."/>
            <person name="Andreopoulos B."/>
            <person name="Baker S."/>
            <person name="Barry K."/>
            <person name="Bills G."/>
            <person name="Bluhm B."/>
            <person name="Cannon C."/>
            <person name="Castanera R."/>
            <person name="Culley D."/>
            <person name="Daum C."/>
            <person name="Ezra D."/>
            <person name="Gonzalez J."/>
            <person name="Henrissat B."/>
            <person name="Kuo A."/>
            <person name="Liang C."/>
            <person name="Lipzen A."/>
            <person name="Lutzoni F."/>
            <person name="Magnuson J."/>
            <person name="Mondo S."/>
            <person name="Nolan M."/>
            <person name="Ohm R."/>
            <person name="Pangilinan J."/>
            <person name="Park H.-J."/>
            <person name="Ramirez L."/>
            <person name="Alfaro M."/>
            <person name="Sun H."/>
            <person name="Tritt A."/>
            <person name="Yoshinaga Y."/>
            <person name="Zwiers L.-H."/>
            <person name="Turgeon B."/>
            <person name="Goodwin S."/>
            <person name="Spatafora J."/>
            <person name="Crous P."/>
            <person name="Grigoriev I."/>
        </authorList>
    </citation>
    <scope>NUCLEOTIDE SEQUENCE</scope>
    <source>
        <strain evidence="5">CBS 113818</strain>
    </source>
</reference>
<dbReference type="GO" id="GO:0008270">
    <property type="term" value="F:zinc ion binding"/>
    <property type="evidence" value="ECO:0007669"/>
    <property type="project" value="InterPro"/>
</dbReference>
<evidence type="ECO:0000313" key="6">
    <source>
        <dbReference type="Proteomes" id="UP000799424"/>
    </source>
</evidence>
<dbReference type="SUPFAM" id="SSF57701">
    <property type="entry name" value="Zn2/Cys6 DNA-binding domain"/>
    <property type="match status" value="1"/>
</dbReference>
<sequence length="611" mass="67583">MPSKSRGLRTSTGCLTCRKRRVKCDEQRPACANCERVSKECLYSEKHVAPRLPRTLSARKSSDASTTPAIANASAPSADEDSALCISSAPTGGLDAGNVVDSSQSWLPFPIEQPDVSANVLPDENFFLDDSLFTFGDTLTPNFGPVEWYDLLAEDAIISMQDQTQSSRWNFDITSLSRRQSPRQSLIPEVVGVTFDNADTQATVPVIHKPWNTEHKIELTSQELVYFEHFIQVVAPILDLFDPGKHFASVVPHLALRNVGLLRSLLAVGACHMAIFHPQFHGNDVVSPVPPSTPASASSLPPSTSKIAEQYYYETLQYLSQNLLYQAYTTSHEILATAIMISTYEMYGTVSNADHSNWDRHLRGAFWIQRTMDSSGESSDGFQRAVWWAWLRQDIWAAFRTGRPALTIHQPRIPMSELTSDGLATRVIYIAAKCVQFAATPKDGDIAGYIEAGETLMRMLDAWKRILPASFDPITFAPSYTSPGSSNEANHISPIWIHPPAHAAAIQTYHFARIIMILNQPSTGGLNMYQARFKLLRESTSMICGIAVAHQSQNLPSAFVSFQAVYAAALCAETEERQSEILHVLDKTLSVSKFPSKSILDDVINVWRGTV</sequence>
<dbReference type="PANTHER" id="PTHR37534:SF3">
    <property type="entry name" value="ZN(II)2CYS6 TRANSCRIPTION FACTOR (EUROFUNG)"/>
    <property type="match status" value="1"/>
</dbReference>